<dbReference type="EMBL" id="UYRR01014754">
    <property type="protein sequence ID" value="VDK27455.1"/>
    <property type="molecule type" value="Genomic_DNA"/>
</dbReference>
<evidence type="ECO:0000313" key="1">
    <source>
        <dbReference type="EMBL" id="VDK27455.1"/>
    </source>
</evidence>
<dbReference type="Proteomes" id="UP000267096">
    <property type="component" value="Unassembled WGS sequence"/>
</dbReference>
<dbReference type="PROSITE" id="PS50096">
    <property type="entry name" value="IQ"/>
    <property type="match status" value="1"/>
</dbReference>
<gene>
    <name evidence="1" type="ORF">ASIM_LOCUS6648</name>
</gene>
<sequence>MEENVRAAIVMQSVSRGYLARRAFRELKALKDLERSKAAAVVIQVEDLMRFGNELEDFRSIVGGYFARCAYKELKSRKDLERKTKVVTMIQVYRRFGEGIDLVSNTKRSEIRLRKE</sequence>
<proteinExistence type="predicted"/>
<accession>A0A0M3JGW7</accession>
<protein>
    <submittedName>
        <fullName evidence="3">DUF503 domain-containing protein</fullName>
    </submittedName>
</protein>
<reference evidence="3" key="1">
    <citation type="submission" date="2017-02" db="UniProtKB">
        <authorList>
            <consortium name="WormBaseParasite"/>
        </authorList>
    </citation>
    <scope>IDENTIFICATION</scope>
</reference>
<dbReference type="Pfam" id="PF00612">
    <property type="entry name" value="IQ"/>
    <property type="match status" value="1"/>
</dbReference>
<evidence type="ECO:0000313" key="2">
    <source>
        <dbReference type="Proteomes" id="UP000267096"/>
    </source>
</evidence>
<dbReference type="AlphaFoldDB" id="A0A0M3JGW7"/>
<dbReference type="SMART" id="SM00015">
    <property type="entry name" value="IQ"/>
    <property type="match status" value="1"/>
</dbReference>
<name>A0A0M3JGW7_ANISI</name>
<reference evidence="1 2" key="2">
    <citation type="submission" date="2018-11" db="EMBL/GenBank/DDBJ databases">
        <authorList>
            <consortium name="Pathogen Informatics"/>
        </authorList>
    </citation>
    <scope>NUCLEOTIDE SEQUENCE [LARGE SCALE GENOMIC DNA]</scope>
</reference>
<organism evidence="3">
    <name type="scientific">Anisakis simplex</name>
    <name type="common">Herring worm</name>
    <dbReference type="NCBI Taxonomy" id="6269"/>
    <lineage>
        <taxon>Eukaryota</taxon>
        <taxon>Metazoa</taxon>
        <taxon>Ecdysozoa</taxon>
        <taxon>Nematoda</taxon>
        <taxon>Chromadorea</taxon>
        <taxon>Rhabditida</taxon>
        <taxon>Spirurina</taxon>
        <taxon>Ascaridomorpha</taxon>
        <taxon>Ascaridoidea</taxon>
        <taxon>Anisakidae</taxon>
        <taxon>Anisakis</taxon>
        <taxon>Anisakis simplex complex</taxon>
    </lineage>
</organism>
<dbReference type="Gene3D" id="1.20.5.190">
    <property type="match status" value="1"/>
</dbReference>
<dbReference type="OrthoDB" id="5870774at2759"/>
<dbReference type="InterPro" id="IPR000048">
    <property type="entry name" value="IQ_motif_EF-hand-BS"/>
</dbReference>
<keyword evidence="2" id="KW-1185">Reference proteome</keyword>
<evidence type="ECO:0000313" key="3">
    <source>
        <dbReference type="WBParaSite" id="ASIM_0000687501-mRNA-1"/>
    </source>
</evidence>
<dbReference type="WBParaSite" id="ASIM_0000687501-mRNA-1">
    <property type="protein sequence ID" value="ASIM_0000687501-mRNA-1"/>
    <property type="gene ID" value="ASIM_0000687501"/>
</dbReference>